<dbReference type="AlphaFoldDB" id="A0A8D4UW84"/>
<dbReference type="RefSeq" id="WP_144269317.1">
    <property type="nucleotide sequence ID" value="NZ_AP019697.1"/>
</dbReference>
<reference evidence="4" key="1">
    <citation type="submission" date="2019-05" db="EMBL/GenBank/DDBJ databases">
        <title>Complete genome sequencing of Dialister sp. strain 5BBH33.</title>
        <authorList>
            <person name="Sakamoto M."/>
            <person name="Murakami T."/>
            <person name="Mori H."/>
        </authorList>
    </citation>
    <scope>NUCLEOTIDE SEQUENCE [LARGE SCALE GENOMIC DNA]</scope>
    <source>
        <strain evidence="4">5BBH33</strain>
    </source>
</reference>
<evidence type="ECO:0000313" key="3">
    <source>
        <dbReference type="EMBL" id="BBK26146.1"/>
    </source>
</evidence>
<organism evidence="3 4">
    <name type="scientific">Dialister hominis</name>
    <dbReference type="NCBI Taxonomy" id="2582419"/>
    <lineage>
        <taxon>Bacteria</taxon>
        <taxon>Bacillati</taxon>
        <taxon>Bacillota</taxon>
        <taxon>Negativicutes</taxon>
        <taxon>Veillonellales</taxon>
        <taxon>Veillonellaceae</taxon>
        <taxon>Dialister</taxon>
    </lineage>
</organism>
<evidence type="ECO:0000256" key="1">
    <source>
        <dbReference type="SAM" id="MobiDB-lite"/>
    </source>
</evidence>
<feature type="region of interest" description="Disordered" evidence="1">
    <location>
        <begin position="392"/>
        <end position="412"/>
    </location>
</feature>
<feature type="region of interest" description="Disordered" evidence="1">
    <location>
        <begin position="495"/>
        <end position="520"/>
    </location>
</feature>
<feature type="chain" id="PRO_5034051965" description="Autotransporter domain-containing protein" evidence="2">
    <location>
        <begin position="29"/>
        <end position="1031"/>
    </location>
</feature>
<dbReference type="InterPro" id="IPR036709">
    <property type="entry name" value="Autotransporte_beta_dom_sf"/>
</dbReference>
<dbReference type="Proteomes" id="UP000320585">
    <property type="component" value="Chromosome"/>
</dbReference>
<dbReference type="KEGG" id="dho:Dia5BBH33_20810"/>
<evidence type="ECO:0000256" key="2">
    <source>
        <dbReference type="SAM" id="SignalP"/>
    </source>
</evidence>
<gene>
    <name evidence="3" type="ORF">Dia5BBH33_20810</name>
</gene>
<feature type="signal peptide" evidence="2">
    <location>
        <begin position="1"/>
        <end position="28"/>
    </location>
</feature>
<protein>
    <recommendedName>
        <fullName evidence="5">Autotransporter domain-containing protein</fullName>
    </recommendedName>
</protein>
<dbReference type="GeneID" id="92717278"/>
<keyword evidence="4" id="KW-1185">Reference proteome</keyword>
<evidence type="ECO:0008006" key="5">
    <source>
        <dbReference type="Google" id="ProtNLM"/>
    </source>
</evidence>
<dbReference type="EMBL" id="AP019697">
    <property type="protein sequence ID" value="BBK26146.1"/>
    <property type="molecule type" value="Genomic_DNA"/>
</dbReference>
<evidence type="ECO:0000313" key="4">
    <source>
        <dbReference type="Proteomes" id="UP000320585"/>
    </source>
</evidence>
<feature type="region of interest" description="Disordered" evidence="1">
    <location>
        <begin position="195"/>
        <end position="218"/>
    </location>
</feature>
<proteinExistence type="predicted"/>
<name>A0A8D4UW84_9FIRM</name>
<accession>A0A8D4UW84</accession>
<dbReference type="SUPFAM" id="SSF103515">
    <property type="entry name" value="Autotransporter"/>
    <property type="match status" value="1"/>
</dbReference>
<dbReference type="Gene3D" id="2.40.128.130">
    <property type="entry name" value="Autotransporter beta-domain"/>
    <property type="match status" value="1"/>
</dbReference>
<feature type="compositionally biased region" description="Polar residues" evidence="1">
    <location>
        <begin position="504"/>
        <end position="520"/>
    </location>
</feature>
<keyword evidence="2" id="KW-0732">Signal</keyword>
<feature type="compositionally biased region" description="Low complexity" evidence="1">
    <location>
        <begin position="392"/>
        <end position="401"/>
    </location>
</feature>
<sequence length="1031" mass="106705">MKKNYKLLATLVLSGLAGAAFGVLPAEAAVTVGPVDGTEKPLTNTEFTSLYGNTYTGSTSGNTVSISGEGTVTLNTLAGAYTLESGDASNNKLSVTDGASVSFSNATDNWIAGGRSMKGAASGNQVTLSGVSLNLPDATPSSLKIAGGETESGNADGNTVTLDTITSSGIVYGGRVGNGNNVVATVNMSVLPVSAEESTETDTSTEADPISTSASSNSVTITGSQVEGVYGGYMQYYGDTSAEADAVAGVNHNTVTLTNTSASGTSVYGGYVLSSGSAPALNASSNTVEISNTAEKEYGVSTVTGGYTGYGDANDNTVKITGTKVTDDDEIYLTSVSSDITGGETESGNADGNTVTLDTIASSGIVYGGRAGNGNNVAEAVLMSVLAVSTEESTGTDTSTEADPISTSASSNSVTITGSQVKGVYGGVGQIGSAKGNIVTITDSSVEMEAVGGETGYMVGWITQPGQLKDAENNQVIVNGSSTIGTVVGGEAAAANTSDEKNGEVQTSGKSSGNTVTINDGTVKNSVLGGHSAMSDAIGNTVNIAGGIIGTESSGTGEADDNAIAGGFAEEGQANNNTVNITGGTLGAMMSLYGGYSEKGSSGNTLNLHTKGNTVKNLGYFQNLNFYVPEGTAAGETMVTVTGNADVSKAVIQAGIEKTTKLAPGQAINLIYDAGGIKTDGTSYSMMSGKDIVSDAGFVDRKAAVKKQDDNTIVVYVPKDEKGTIHPDTKIIPEDRENGINTIKNAGDLVSNAAEGAWKEDHDVDAKFVPYAIVGGYDLHYNTGSYIDSNGMAANVGLIRRIRRDGAIDTVMPFLEYGRSNYASFLDDGARGDGRQHYTGGGVLLRRDLDDGKYYEGAIRAGRLKGDFHGIIDSTALRYDSSAPYVAAQAGAGKIYAKDRDTYDLYGKFFWTHLGSDTATIRNSRGEAKYEFDDINSYRTRLGMRWTRNFDKVRSLYAGIGWDYEFDSKARAFYDAYRTDTPTVKGSSEFLELGWKSKVTSDHPWGVDLKATGWTGKQEGGTLFATVSRSF</sequence>
<dbReference type="OrthoDB" id="1659960at2"/>